<gene>
    <name evidence="2" type="ORF">K402DRAFT_139473</name>
</gene>
<reference evidence="2" key="1">
    <citation type="journal article" date="2020" name="Stud. Mycol.">
        <title>101 Dothideomycetes genomes: a test case for predicting lifestyles and emergence of pathogens.</title>
        <authorList>
            <person name="Haridas S."/>
            <person name="Albert R."/>
            <person name="Binder M."/>
            <person name="Bloem J."/>
            <person name="Labutti K."/>
            <person name="Salamov A."/>
            <person name="Andreopoulos B."/>
            <person name="Baker S."/>
            <person name="Barry K."/>
            <person name="Bills G."/>
            <person name="Bluhm B."/>
            <person name="Cannon C."/>
            <person name="Castanera R."/>
            <person name="Culley D."/>
            <person name="Daum C."/>
            <person name="Ezra D."/>
            <person name="Gonzalez J."/>
            <person name="Henrissat B."/>
            <person name="Kuo A."/>
            <person name="Liang C."/>
            <person name="Lipzen A."/>
            <person name="Lutzoni F."/>
            <person name="Magnuson J."/>
            <person name="Mondo S."/>
            <person name="Nolan M."/>
            <person name="Ohm R."/>
            <person name="Pangilinan J."/>
            <person name="Park H.-J."/>
            <person name="Ramirez L."/>
            <person name="Alfaro M."/>
            <person name="Sun H."/>
            <person name="Tritt A."/>
            <person name="Yoshinaga Y."/>
            <person name="Zwiers L.-H."/>
            <person name="Turgeon B."/>
            <person name="Goodwin S."/>
            <person name="Spatafora J."/>
            <person name="Crous P."/>
            <person name="Grigoriev I."/>
        </authorList>
    </citation>
    <scope>NUCLEOTIDE SEQUENCE</scope>
    <source>
        <strain evidence="2">CBS 113979</strain>
    </source>
</reference>
<dbReference type="AlphaFoldDB" id="A0A6G1GUX7"/>
<name>A0A6G1GUX7_9PEZI</name>
<dbReference type="Proteomes" id="UP000800041">
    <property type="component" value="Unassembled WGS sequence"/>
</dbReference>
<sequence>MELSGFVFALLLHFSSLLLLLLAPSPSCICTASCQLQRPGYTRRAASGEGRDTARLAAASRPARESSVVQRRAECLSHPVRRPPQGASCHWSAAFEDVSCFVAEVQMGSRKGWLSSRLACVSRQ</sequence>
<organism evidence="2 3">
    <name type="scientific">Aulographum hederae CBS 113979</name>
    <dbReference type="NCBI Taxonomy" id="1176131"/>
    <lineage>
        <taxon>Eukaryota</taxon>
        <taxon>Fungi</taxon>
        <taxon>Dikarya</taxon>
        <taxon>Ascomycota</taxon>
        <taxon>Pezizomycotina</taxon>
        <taxon>Dothideomycetes</taxon>
        <taxon>Pleosporomycetidae</taxon>
        <taxon>Aulographales</taxon>
        <taxon>Aulographaceae</taxon>
    </lineage>
</organism>
<protein>
    <recommendedName>
        <fullName evidence="4">Secreted protein</fullName>
    </recommendedName>
</protein>
<evidence type="ECO:0000313" key="3">
    <source>
        <dbReference type="Proteomes" id="UP000800041"/>
    </source>
</evidence>
<dbReference type="EMBL" id="ML977167">
    <property type="protein sequence ID" value="KAF1984580.1"/>
    <property type="molecule type" value="Genomic_DNA"/>
</dbReference>
<keyword evidence="3" id="KW-1185">Reference proteome</keyword>
<feature type="signal peptide" evidence="1">
    <location>
        <begin position="1"/>
        <end position="30"/>
    </location>
</feature>
<evidence type="ECO:0008006" key="4">
    <source>
        <dbReference type="Google" id="ProtNLM"/>
    </source>
</evidence>
<evidence type="ECO:0000256" key="1">
    <source>
        <dbReference type="SAM" id="SignalP"/>
    </source>
</evidence>
<evidence type="ECO:0000313" key="2">
    <source>
        <dbReference type="EMBL" id="KAF1984580.1"/>
    </source>
</evidence>
<accession>A0A6G1GUX7</accession>
<keyword evidence="1" id="KW-0732">Signal</keyword>
<feature type="chain" id="PRO_5026119511" description="Secreted protein" evidence="1">
    <location>
        <begin position="31"/>
        <end position="124"/>
    </location>
</feature>
<proteinExistence type="predicted"/>